<evidence type="ECO:0000313" key="4">
    <source>
        <dbReference type="EMBL" id="TYR20657.1"/>
    </source>
</evidence>
<dbReference type="Proteomes" id="UP000324726">
    <property type="component" value="Unassembled WGS sequence"/>
</dbReference>
<dbReference type="InterPro" id="IPR046672">
    <property type="entry name" value="DUF6542"/>
</dbReference>
<reference evidence="4 5" key="1">
    <citation type="submission" date="2019-08" db="EMBL/GenBank/DDBJ databases">
        <title>Draft genome of C. urealyticum strain VH4248.</title>
        <authorList>
            <person name="Navas J."/>
        </authorList>
    </citation>
    <scope>NUCLEOTIDE SEQUENCE [LARGE SCALE GENOMIC DNA]</scope>
    <source>
        <strain evidence="4 5">VH4248</strain>
    </source>
</reference>
<gene>
    <name evidence="4" type="ORF">FYJ87_06910</name>
</gene>
<dbReference type="AlphaFoldDB" id="A0A5D4FX46"/>
<name>A0A5D4FX46_9CORY</name>
<feature type="compositionally biased region" description="Basic and acidic residues" evidence="1">
    <location>
        <begin position="148"/>
        <end position="160"/>
    </location>
</feature>
<evidence type="ECO:0000256" key="1">
    <source>
        <dbReference type="SAM" id="MobiDB-lite"/>
    </source>
</evidence>
<dbReference type="RefSeq" id="WP_148812581.1">
    <property type="nucleotide sequence ID" value="NZ_CP136640.1"/>
</dbReference>
<keyword evidence="2" id="KW-0472">Membrane</keyword>
<keyword evidence="2" id="KW-0812">Transmembrane</keyword>
<feature type="transmembrane region" description="Helical" evidence="2">
    <location>
        <begin position="108"/>
        <end position="129"/>
    </location>
</feature>
<proteinExistence type="predicted"/>
<feature type="transmembrane region" description="Helical" evidence="2">
    <location>
        <begin position="17"/>
        <end position="37"/>
    </location>
</feature>
<sequence>MAVSDTSPHNASSRFPVWSPLLVMTAVLLTGLVIGWGSTTLPTGYFVLFAAAMVVCTLFVEPRGLFLTVASFPLWFVVGTFIVARIAAPSGGSAKAKLATSAYPIVQHYLWLAVTMLICVLLAAVRWWLYRESVDRARARATQRRRRQSDANRSNEELSQRARSRAAHRRSATSGKNVPFDPARFQQRRTEGARSYSREDLRASSERRRGVPGRADERSAQRYPSSESSSRYSTGYSSPTEGVSRSGRSEYGSRRSPLPRSRHTGAGRESTEDRDY</sequence>
<evidence type="ECO:0000256" key="2">
    <source>
        <dbReference type="SAM" id="Phobius"/>
    </source>
</evidence>
<feature type="region of interest" description="Disordered" evidence="1">
    <location>
        <begin position="140"/>
        <end position="276"/>
    </location>
</feature>
<feature type="compositionally biased region" description="Low complexity" evidence="1">
    <location>
        <begin position="221"/>
        <end position="246"/>
    </location>
</feature>
<organism evidence="4 5">
    <name type="scientific">Corynebacterium urealyticum</name>
    <dbReference type="NCBI Taxonomy" id="43771"/>
    <lineage>
        <taxon>Bacteria</taxon>
        <taxon>Bacillati</taxon>
        <taxon>Actinomycetota</taxon>
        <taxon>Actinomycetes</taxon>
        <taxon>Mycobacteriales</taxon>
        <taxon>Corynebacteriaceae</taxon>
        <taxon>Corynebacterium</taxon>
    </lineage>
</organism>
<feature type="compositionally biased region" description="Basic residues" evidence="1">
    <location>
        <begin position="162"/>
        <end position="171"/>
    </location>
</feature>
<dbReference type="Pfam" id="PF20177">
    <property type="entry name" value="DUF6542"/>
    <property type="match status" value="1"/>
</dbReference>
<feature type="domain" description="DUF6542" evidence="3">
    <location>
        <begin position="14"/>
        <end position="131"/>
    </location>
</feature>
<feature type="transmembrane region" description="Helical" evidence="2">
    <location>
        <begin position="43"/>
        <end position="60"/>
    </location>
</feature>
<keyword evidence="2" id="KW-1133">Transmembrane helix</keyword>
<accession>A0A5D4FX46</accession>
<protein>
    <recommendedName>
        <fullName evidence="3">DUF6542 domain-containing protein</fullName>
    </recommendedName>
</protein>
<evidence type="ECO:0000259" key="3">
    <source>
        <dbReference type="Pfam" id="PF20177"/>
    </source>
</evidence>
<dbReference type="EMBL" id="VSZI01000001">
    <property type="protein sequence ID" value="TYR20657.1"/>
    <property type="molecule type" value="Genomic_DNA"/>
</dbReference>
<feature type="transmembrane region" description="Helical" evidence="2">
    <location>
        <begin position="65"/>
        <end position="88"/>
    </location>
</feature>
<feature type="compositionally biased region" description="Basic and acidic residues" evidence="1">
    <location>
        <begin position="188"/>
        <end position="220"/>
    </location>
</feature>
<evidence type="ECO:0000313" key="5">
    <source>
        <dbReference type="Proteomes" id="UP000324726"/>
    </source>
</evidence>
<comment type="caution">
    <text evidence="4">The sequence shown here is derived from an EMBL/GenBank/DDBJ whole genome shotgun (WGS) entry which is preliminary data.</text>
</comment>